<organism evidence="1 2">
    <name type="scientific">Periconia digitata</name>
    <dbReference type="NCBI Taxonomy" id="1303443"/>
    <lineage>
        <taxon>Eukaryota</taxon>
        <taxon>Fungi</taxon>
        <taxon>Dikarya</taxon>
        <taxon>Ascomycota</taxon>
        <taxon>Pezizomycotina</taxon>
        <taxon>Dothideomycetes</taxon>
        <taxon>Pleosporomycetidae</taxon>
        <taxon>Pleosporales</taxon>
        <taxon>Massarineae</taxon>
        <taxon>Periconiaceae</taxon>
        <taxon>Periconia</taxon>
    </lineage>
</organism>
<accession>A0A9W4U269</accession>
<dbReference type="Proteomes" id="UP001152607">
    <property type="component" value="Unassembled WGS sequence"/>
</dbReference>
<keyword evidence="2" id="KW-1185">Reference proteome</keyword>
<protein>
    <submittedName>
        <fullName evidence="1">Uncharacterized protein</fullName>
    </submittedName>
</protein>
<dbReference type="AlphaFoldDB" id="A0A9W4U269"/>
<reference evidence="1" key="1">
    <citation type="submission" date="2023-01" db="EMBL/GenBank/DDBJ databases">
        <authorList>
            <person name="Van Ghelder C."/>
            <person name="Rancurel C."/>
        </authorList>
    </citation>
    <scope>NUCLEOTIDE SEQUENCE</scope>
    <source>
        <strain evidence="1">CNCM I-4278</strain>
    </source>
</reference>
<sequence length="111" mass="12508">MFKPLLTAYLAELSNYLHRSQGLAPITKGDFFPLFWNAWKASFKKSTIFSSFSSTGISLPDPTSILNRFTHDKDSGHSSSSGLSDHDWRKMDRLVQLAVKDQGSQDAQKLR</sequence>
<name>A0A9W4U269_9PLEO</name>
<proteinExistence type="predicted"/>
<comment type="caution">
    <text evidence="1">The sequence shown here is derived from an EMBL/GenBank/DDBJ whole genome shotgun (WGS) entry which is preliminary data.</text>
</comment>
<dbReference type="EMBL" id="CAOQHR010000001">
    <property type="protein sequence ID" value="CAI6225986.1"/>
    <property type="molecule type" value="Genomic_DNA"/>
</dbReference>
<evidence type="ECO:0000313" key="2">
    <source>
        <dbReference type="Proteomes" id="UP001152607"/>
    </source>
</evidence>
<evidence type="ECO:0000313" key="1">
    <source>
        <dbReference type="EMBL" id="CAI6225986.1"/>
    </source>
</evidence>
<dbReference type="OrthoDB" id="3795213at2759"/>
<gene>
    <name evidence="1" type="ORF">PDIGIT_LOCUS25</name>
</gene>